<organism evidence="2 3">
    <name type="scientific">Brucella pseudogrignonensis</name>
    <dbReference type="NCBI Taxonomy" id="419475"/>
    <lineage>
        <taxon>Bacteria</taxon>
        <taxon>Pseudomonadati</taxon>
        <taxon>Pseudomonadota</taxon>
        <taxon>Alphaproteobacteria</taxon>
        <taxon>Hyphomicrobiales</taxon>
        <taxon>Brucellaceae</taxon>
        <taxon>Brucella/Ochrobactrum group</taxon>
        <taxon>Brucella</taxon>
    </lineage>
</organism>
<comment type="caution">
    <text evidence="2">The sequence shown here is derived from an EMBL/GenBank/DDBJ whole genome shotgun (WGS) entry which is preliminary data.</text>
</comment>
<accession>A0ABU1M5S4</accession>
<evidence type="ECO:0000313" key="3">
    <source>
        <dbReference type="Proteomes" id="UP001184614"/>
    </source>
</evidence>
<reference evidence="2 3" key="1">
    <citation type="submission" date="2023-07" db="EMBL/GenBank/DDBJ databases">
        <title>Sorghum-associated microbial communities from plants grown in Nebraska, USA.</title>
        <authorList>
            <person name="Schachtman D."/>
        </authorList>
    </citation>
    <scope>NUCLEOTIDE SEQUENCE [LARGE SCALE GENOMIC DNA]</scope>
    <source>
        <strain evidence="2 3">DS1730</strain>
    </source>
</reference>
<proteinExistence type="predicted"/>
<feature type="region of interest" description="Disordered" evidence="1">
    <location>
        <begin position="97"/>
        <end position="116"/>
    </location>
</feature>
<dbReference type="RefSeq" id="WP_310010452.1">
    <property type="nucleotide sequence ID" value="NZ_JAVDQT010000001.1"/>
</dbReference>
<dbReference type="Proteomes" id="UP001184614">
    <property type="component" value="Unassembled WGS sequence"/>
</dbReference>
<sequence>MSDRTHYENLMTKWREKEAIAELFNQFSKTGGTHRLKIKVEHPDQVVASQAERMINDTMSGSGFATIVRLALKQANDERDHAREAFLHEAGAAYLTPTSFEEPAPTSNGYPAPPKK</sequence>
<protein>
    <submittedName>
        <fullName evidence="2">Uncharacterized protein</fullName>
    </submittedName>
</protein>
<dbReference type="EMBL" id="JAVDQT010000001">
    <property type="protein sequence ID" value="MDR6431253.1"/>
    <property type="molecule type" value="Genomic_DNA"/>
</dbReference>
<name>A0ABU1M5S4_9HYPH</name>
<evidence type="ECO:0000313" key="2">
    <source>
        <dbReference type="EMBL" id="MDR6431253.1"/>
    </source>
</evidence>
<keyword evidence="3" id="KW-1185">Reference proteome</keyword>
<gene>
    <name evidence="2" type="ORF">J2782_000958</name>
</gene>
<evidence type="ECO:0000256" key="1">
    <source>
        <dbReference type="SAM" id="MobiDB-lite"/>
    </source>
</evidence>